<name>A0A3A3FP64_9BURK</name>
<keyword evidence="2" id="KW-0378">Hydrolase</keyword>
<proteinExistence type="predicted"/>
<dbReference type="InterPro" id="IPR006674">
    <property type="entry name" value="HD_domain"/>
</dbReference>
<dbReference type="OrthoDB" id="338520at2"/>
<dbReference type="AlphaFoldDB" id="A0A3A3FP64"/>
<evidence type="ECO:0000313" key="2">
    <source>
        <dbReference type="EMBL" id="RJF95242.1"/>
    </source>
</evidence>
<evidence type="ECO:0000259" key="1">
    <source>
        <dbReference type="Pfam" id="PF01966"/>
    </source>
</evidence>
<organism evidence="2 3">
    <name type="scientific">Noviherbaspirillum saxi</name>
    <dbReference type="NCBI Taxonomy" id="2320863"/>
    <lineage>
        <taxon>Bacteria</taxon>
        <taxon>Pseudomonadati</taxon>
        <taxon>Pseudomonadota</taxon>
        <taxon>Betaproteobacteria</taxon>
        <taxon>Burkholderiales</taxon>
        <taxon>Oxalobacteraceae</taxon>
        <taxon>Noviherbaspirillum</taxon>
    </lineage>
</organism>
<evidence type="ECO:0000313" key="3">
    <source>
        <dbReference type="Proteomes" id="UP000265955"/>
    </source>
</evidence>
<dbReference type="GO" id="GO:0016787">
    <property type="term" value="F:hydrolase activity"/>
    <property type="evidence" value="ECO:0007669"/>
    <property type="project" value="UniProtKB-KW"/>
</dbReference>
<gene>
    <name evidence="2" type="ORF">D3871_17520</name>
</gene>
<dbReference type="Pfam" id="PF01966">
    <property type="entry name" value="HD"/>
    <property type="match status" value="1"/>
</dbReference>
<dbReference type="EMBL" id="QYUO01000002">
    <property type="protein sequence ID" value="RJF95242.1"/>
    <property type="molecule type" value="Genomic_DNA"/>
</dbReference>
<keyword evidence="3" id="KW-1185">Reference proteome</keyword>
<dbReference type="Proteomes" id="UP000265955">
    <property type="component" value="Unassembled WGS sequence"/>
</dbReference>
<sequence>MEKPVLDTRQDAYRLLQALGAPTRLLVHVQLVGEAADRLVQEYSDLGITFDARLIELGVAVHDTGKIKHPEELDQSGSLHEPAGKIMLLANGVQAEVAQCCVSHAQWQGSEVSFEERSIALADKLWKGKREEALELLVIDDVAARLGVDRWDVFSRLDSVFEEIAAEGGERLERSRRN</sequence>
<reference evidence="3" key="1">
    <citation type="submission" date="2018-09" db="EMBL/GenBank/DDBJ databases">
        <authorList>
            <person name="Zhu H."/>
        </authorList>
    </citation>
    <scope>NUCLEOTIDE SEQUENCE [LARGE SCALE GENOMIC DNA]</scope>
    <source>
        <strain evidence="3">K1R23-30</strain>
    </source>
</reference>
<accession>A0A3A3FP64</accession>
<feature type="domain" description="HD" evidence="1">
    <location>
        <begin position="28"/>
        <end position="125"/>
    </location>
</feature>
<protein>
    <submittedName>
        <fullName evidence="2">Phosphohydrolase</fullName>
    </submittedName>
</protein>
<comment type="caution">
    <text evidence="2">The sequence shown here is derived from an EMBL/GenBank/DDBJ whole genome shotgun (WGS) entry which is preliminary data.</text>
</comment>
<dbReference type="SUPFAM" id="SSF109604">
    <property type="entry name" value="HD-domain/PDEase-like"/>
    <property type="match status" value="1"/>
</dbReference>
<dbReference type="Gene3D" id="1.10.3210.10">
    <property type="entry name" value="Hypothetical protein af1432"/>
    <property type="match status" value="1"/>
</dbReference>